<evidence type="ECO:0000313" key="4">
    <source>
        <dbReference type="Proteomes" id="UP000799421"/>
    </source>
</evidence>
<proteinExistence type="predicted"/>
<evidence type="ECO:0000313" key="3">
    <source>
        <dbReference type="EMBL" id="KAF2862693.1"/>
    </source>
</evidence>
<feature type="region of interest" description="Disordered" evidence="1">
    <location>
        <begin position="13"/>
        <end position="55"/>
    </location>
</feature>
<keyword evidence="4" id="KW-1185">Reference proteome</keyword>
<reference evidence="3" key="1">
    <citation type="journal article" date="2020" name="Stud. Mycol.">
        <title>101 Dothideomycetes genomes: a test case for predicting lifestyles and emergence of pathogens.</title>
        <authorList>
            <person name="Haridas S."/>
            <person name="Albert R."/>
            <person name="Binder M."/>
            <person name="Bloem J."/>
            <person name="Labutti K."/>
            <person name="Salamov A."/>
            <person name="Andreopoulos B."/>
            <person name="Baker S."/>
            <person name="Barry K."/>
            <person name="Bills G."/>
            <person name="Bluhm B."/>
            <person name="Cannon C."/>
            <person name="Castanera R."/>
            <person name="Culley D."/>
            <person name="Daum C."/>
            <person name="Ezra D."/>
            <person name="Gonzalez J."/>
            <person name="Henrissat B."/>
            <person name="Kuo A."/>
            <person name="Liang C."/>
            <person name="Lipzen A."/>
            <person name="Lutzoni F."/>
            <person name="Magnuson J."/>
            <person name="Mondo S."/>
            <person name="Nolan M."/>
            <person name="Ohm R."/>
            <person name="Pangilinan J."/>
            <person name="Park H.-J."/>
            <person name="Ramirez L."/>
            <person name="Alfaro M."/>
            <person name="Sun H."/>
            <person name="Tritt A."/>
            <person name="Yoshinaga Y."/>
            <person name="Zwiers L.-H."/>
            <person name="Turgeon B."/>
            <person name="Goodwin S."/>
            <person name="Spatafora J."/>
            <person name="Crous P."/>
            <person name="Grigoriev I."/>
        </authorList>
    </citation>
    <scope>NUCLEOTIDE SEQUENCE</scope>
    <source>
        <strain evidence="3">CBS 480.64</strain>
    </source>
</reference>
<organism evidence="3 4">
    <name type="scientific">Piedraia hortae CBS 480.64</name>
    <dbReference type="NCBI Taxonomy" id="1314780"/>
    <lineage>
        <taxon>Eukaryota</taxon>
        <taxon>Fungi</taxon>
        <taxon>Dikarya</taxon>
        <taxon>Ascomycota</taxon>
        <taxon>Pezizomycotina</taxon>
        <taxon>Dothideomycetes</taxon>
        <taxon>Dothideomycetidae</taxon>
        <taxon>Capnodiales</taxon>
        <taxon>Piedraiaceae</taxon>
        <taxon>Piedraia</taxon>
    </lineage>
</organism>
<dbReference type="Proteomes" id="UP000799421">
    <property type="component" value="Unassembled WGS sequence"/>
</dbReference>
<feature type="domain" description="DUF7924" evidence="2">
    <location>
        <begin position="115"/>
        <end position="343"/>
    </location>
</feature>
<dbReference type="AlphaFoldDB" id="A0A6A7C5N8"/>
<evidence type="ECO:0000259" key="2">
    <source>
        <dbReference type="Pfam" id="PF25545"/>
    </source>
</evidence>
<evidence type="ECO:0000256" key="1">
    <source>
        <dbReference type="SAM" id="MobiDB-lite"/>
    </source>
</evidence>
<gene>
    <name evidence="3" type="ORF">K470DRAFT_262574</name>
</gene>
<dbReference type="Pfam" id="PF25545">
    <property type="entry name" value="DUF7924"/>
    <property type="match status" value="1"/>
</dbReference>
<sequence length="358" mass="40531">MVSINLVKSLQARRAIQKGESASQTRDPVPQANENELDPSKRTRKPTWKVSESGVSSVPDSAAYKNAAYEKLLKESGCFLKSAERPNSKSAKMCRRLLEHDVAPPAASLFQDELLQYTVRRLEKRNEARVVMDLTRLLVPSAESLAIHHEERQYSYFYETINEGWIRCMKITSPRPQPDYAVGFKKQAFSAVQLRKAQPFIGTDDHLSYFKATREMLFPFLACEVKADETDFPAARRQNTHSMAVAVRGVVALFKLLGEEHTLDQKVLAFSVVHDRSSVMIHGHYPITTAGTGQVNCYTVSLYQGRFTDTIGAGSRGRWTSFQFVMNVYRIWAPAHFEMLCSAMERLPNVPNAYLDQK</sequence>
<dbReference type="PANTHER" id="PTHR42470">
    <property type="entry name" value="VAST DOMAIN-CONTAINING PROTEIN"/>
    <property type="match status" value="1"/>
</dbReference>
<protein>
    <recommendedName>
        <fullName evidence="2">DUF7924 domain-containing protein</fullName>
    </recommendedName>
</protein>
<dbReference type="InterPro" id="IPR057684">
    <property type="entry name" value="DUF7924"/>
</dbReference>
<name>A0A6A7C5N8_9PEZI</name>
<dbReference type="OrthoDB" id="5132737at2759"/>
<dbReference type="EMBL" id="MU005964">
    <property type="protein sequence ID" value="KAF2862693.1"/>
    <property type="molecule type" value="Genomic_DNA"/>
</dbReference>
<accession>A0A6A7C5N8</accession>
<dbReference type="PANTHER" id="PTHR42470:SF2">
    <property type="match status" value="1"/>
</dbReference>